<feature type="compositionally biased region" description="Low complexity" evidence="1">
    <location>
        <begin position="150"/>
        <end position="159"/>
    </location>
</feature>
<evidence type="ECO:0000313" key="2">
    <source>
        <dbReference type="EMBL" id="CAD8295611.1"/>
    </source>
</evidence>
<feature type="region of interest" description="Disordered" evidence="1">
    <location>
        <begin position="191"/>
        <end position="215"/>
    </location>
</feature>
<dbReference type="AlphaFoldDB" id="A0A7R9YZX5"/>
<proteinExistence type="predicted"/>
<protein>
    <submittedName>
        <fullName evidence="2">Uncharacterized protein</fullName>
    </submittedName>
</protein>
<accession>A0A7R9YZX5</accession>
<evidence type="ECO:0000256" key="1">
    <source>
        <dbReference type="SAM" id="MobiDB-lite"/>
    </source>
</evidence>
<name>A0A7R9YZX5_9CHLO</name>
<reference evidence="2" key="1">
    <citation type="submission" date="2021-01" db="EMBL/GenBank/DDBJ databases">
        <authorList>
            <person name="Corre E."/>
            <person name="Pelletier E."/>
            <person name="Niang G."/>
            <person name="Scheremetjew M."/>
            <person name="Finn R."/>
            <person name="Kale V."/>
            <person name="Holt S."/>
            <person name="Cochrane G."/>
            <person name="Meng A."/>
            <person name="Brown T."/>
            <person name="Cohen L."/>
        </authorList>
    </citation>
    <scope>NUCLEOTIDE SEQUENCE</scope>
    <source>
        <strain evidence="2">CCMP219</strain>
    </source>
</reference>
<gene>
    <name evidence="2" type="ORF">CEUR00632_LOCUS13090</name>
</gene>
<organism evidence="2">
    <name type="scientific">Chlamydomonas euryale</name>
    <dbReference type="NCBI Taxonomy" id="1486919"/>
    <lineage>
        <taxon>Eukaryota</taxon>
        <taxon>Viridiplantae</taxon>
        <taxon>Chlorophyta</taxon>
        <taxon>core chlorophytes</taxon>
        <taxon>Chlorophyceae</taxon>
        <taxon>CS clade</taxon>
        <taxon>Chlamydomonadales</taxon>
        <taxon>Chlamydomonadaceae</taxon>
        <taxon>Chlamydomonas</taxon>
    </lineage>
</organism>
<feature type="region of interest" description="Disordered" evidence="1">
    <location>
        <begin position="141"/>
        <end position="165"/>
    </location>
</feature>
<sequence length="277" mass="27782">MAAAVRARAGHARAGGDVADVRAAAALLYALSRWRAPPCGALRSAIFEVIAPPESLERASAPQLAELLQSLTVLRVALPDAWVQAAVQRGALLLSVSETEGPAGRAEARTVDLLRATGAQARGESCEDGVVDMASATATPQCLHHRSHTRTTASSSSSRGGVISFGRGGATARGAMSALAASPEVRSPCSGAAAYESSGSQRRDRGGGPSQTLGESAPVCAEAAAAASAPTATLISNDAAASAAANAAPASAAADLERTRLARLAASLRSAARRGLR</sequence>
<dbReference type="EMBL" id="HBEC01028423">
    <property type="protein sequence ID" value="CAD8295611.1"/>
    <property type="molecule type" value="Transcribed_RNA"/>
</dbReference>